<organism evidence="3 4">
    <name type="scientific">Polynucleobacter victoriensis</name>
    <dbReference type="NCBI Taxonomy" id="2049319"/>
    <lineage>
        <taxon>Bacteria</taxon>
        <taxon>Pseudomonadati</taxon>
        <taxon>Pseudomonadota</taxon>
        <taxon>Betaproteobacteria</taxon>
        <taxon>Burkholderiales</taxon>
        <taxon>Burkholderiaceae</taxon>
        <taxon>Polynucleobacter</taxon>
    </lineage>
</organism>
<gene>
    <name evidence="3" type="ORF">SAMN06295916_0127</name>
</gene>
<proteinExistence type="predicted"/>
<dbReference type="Gene3D" id="3.30.450.40">
    <property type="match status" value="1"/>
</dbReference>
<name>A0A212T109_9BURK</name>
<feature type="domain" description="DNA binding HTH" evidence="2">
    <location>
        <begin position="366"/>
        <end position="404"/>
    </location>
</feature>
<dbReference type="Pfam" id="PF01590">
    <property type="entry name" value="GAF"/>
    <property type="match status" value="1"/>
</dbReference>
<dbReference type="InterPro" id="IPR029016">
    <property type="entry name" value="GAF-like_dom_sf"/>
</dbReference>
<dbReference type="OrthoDB" id="9761705at2"/>
<reference evidence="3 4" key="1">
    <citation type="submission" date="2017-06" db="EMBL/GenBank/DDBJ databases">
        <authorList>
            <person name="Kim H.J."/>
            <person name="Triplett B.A."/>
        </authorList>
    </citation>
    <scope>NUCLEOTIDE SEQUENCE [LARGE SCALE GENOMIC DNA]</scope>
    <source>
        <strain evidence="3 4">MWH-VicM1</strain>
    </source>
</reference>
<sequence>MMIGVIFRPSHIEFEHSITVLHSMNNTDLKQLRRSWLMQGSIPESARLANLSKPVLNSWQRCLQFGLEANQKSLPENILTGSNLSARVEQRQELIRLVQPNMTYLHSLIAGSGGMVLLADQHGVIVHAIGDSEFVPKADRVLLTKGASWLEQHRGTNAIGTAIVEGGPVVVNGAEHFFETNSFLSCAAAPIYQPDGKVVGVLDISSDARVFHPHTLGLVKTTVHSIERQLFSQSQNRYAMVISVAPSPEGISSVINGLIGISEDGLILGIDRFAMGYLGIGDIDISSLKIQQIVDHSLGRMMDYGKGKTAGNIHQLNTYTGRPLFFSFQYTKLSQFDAATSTMSDTAIAKAEPDSIVESIEENVTLRGVSKKVIDKTIAQNKGNISKAARILGVSRTTLYRYLKSSTD</sequence>
<dbReference type="Pfam" id="PF02954">
    <property type="entry name" value="HTH_8"/>
    <property type="match status" value="1"/>
</dbReference>
<dbReference type="EMBL" id="FYEX01000001">
    <property type="protein sequence ID" value="SNC59728.1"/>
    <property type="molecule type" value="Genomic_DNA"/>
</dbReference>
<dbReference type="SUPFAM" id="SSF46689">
    <property type="entry name" value="Homeodomain-like"/>
    <property type="match status" value="1"/>
</dbReference>
<dbReference type="InterPro" id="IPR002197">
    <property type="entry name" value="HTH_Fis"/>
</dbReference>
<dbReference type="SUPFAM" id="SSF55781">
    <property type="entry name" value="GAF domain-like"/>
    <property type="match status" value="1"/>
</dbReference>
<dbReference type="Proteomes" id="UP000197215">
    <property type="component" value="Unassembled WGS sequence"/>
</dbReference>
<keyword evidence="4" id="KW-1185">Reference proteome</keyword>
<dbReference type="PRINTS" id="PR01590">
    <property type="entry name" value="HTHFIS"/>
</dbReference>
<protein>
    <submittedName>
        <fullName evidence="3">GAF domain-containing protein</fullName>
    </submittedName>
</protein>
<evidence type="ECO:0000313" key="4">
    <source>
        <dbReference type="Proteomes" id="UP000197215"/>
    </source>
</evidence>
<dbReference type="InterPro" id="IPR003018">
    <property type="entry name" value="GAF"/>
</dbReference>
<evidence type="ECO:0000259" key="1">
    <source>
        <dbReference type="Pfam" id="PF01590"/>
    </source>
</evidence>
<dbReference type="GO" id="GO:0043565">
    <property type="term" value="F:sequence-specific DNA binding"/>
    <property type="evidence" value="ECO:0007669"/>
    <property type="project" value="InterPro"/>
</dbReference>
<feature type="domain" description="GAF" evidence="1">
    <location>
        <begin position="94"/>
        <end position="229"/>
    </location>
</feature>
<evidence type="ECO:0000313" key="3">
    <source>
        <dbReference type="EMBL" id="SNC59728.1"/>
    </source>
</evidence>
<dbReference type="Gene3D" id="1.10.10.60">
    <property type="entry name" value="Homeodomain-like"/>
    <property type="match status" value="1"/>
</dbReference>
<dbReference type="InterPro" id="IPR009057">
    <property type="entry name" value="Homeodomain-like_sf"/>
</dbReference>
<evidence type="ECO:0000259" key="2">
    <source>
        <dbReference type="Pfam" id="PF02954"/>
    </source>
</evidence>
<dbReference type="AlphaFoldDB" id="A0A212T109"/>
<accession>A0A212T109</accession>